<protein>
    <submittedName>
        <fullName evidence="9">Cyclin-B1-5</fullName>
    </submittedName>
</protein>
<dbReference type="ExpressionAtlas" id="A0A3L6DQG2">
    <property type="expression patterns" value="baseline and differential"/>
</dbReference>
<sequence>MATRNHRAAAAPQPANRGAARVAGKQKAAAAAGTRRALGDIGNVVSDALDRAIKLPEGIHRPITRSFGAQLMKAALANKNADAAVAPAQPVAARAVTKPARKVTTKNVPRPGAGQAPKENKKPSAEGAAAGSGRSVQKNRRKKPACTLSTVLSARSKAACGLTEKPKEPIEDIDKFDGDNQLALVDYVEDIYTFYKTAQHESRPIDYMGNQPELSPRMRSILADWLIESHRRFQLMPETLYLTIYIVDRYLSLQPTPRRELQLVGVAALLIACKYEEIWAPEVRPKPKLKRSVHIELKKKASVAQVNDLIHIADGAFNRSQILAAEKAILNSMEWNLTVPTPYHFLLRFAKAAGSADEQLQHTINFFGELALMDYGMVMTNPSTVAACAVYAARLTLGKSPLWTETLKHHTGLNEQQIMDGAKTLVGSHAASASPDARLKAVYQKYATEQFGRVALHPPAPAALPDLV</sequence>
<dbReference type="InterPro" id="IPR036915">
    <property type="entry name" value="Cyclin-like_sf"/>
</dbReference>
<name>A0A3L6DQG2_MAIZE</name>
<dbReference type="SMART" id="SM01332">
    <property type="entry name" value="Cyclin_C"/>
    <property type="match status" value="1"/>
</dbReference>
<evidence type="ECO:0000256" key="3">
    <source>
        <dbReference type="ARBA" id="ARBA00023127"/>
    </source>
</evidence>
<dbReference type="SMART" id="SM00385">
    <property type="entry name" value="CYCLIN"/>
    <property type="match status" value="2"/>
</dbReference>
<dbReference type="InterPro" id="IPR013763">
    <property type="entry name" value="Cyclin-like_dom"/>
</dbReference>
<feature type="domain" description="Cyclin-like" evidence="7">
    <location>
        <begin position="344"/>
        <end position="427"/>
    </location>
</feature>
<dbReference type="InterPro" id="IPR039361">
    <property type="entry name" value="Cyclin"/>
</dbReference>
<dbReference type="PROSITE" id="PS00292">
    <property type="entry name" value="CYCLINS"/>
    <property type="match status" value="1"/>
</dbReference>
<feature type="region of interest" description="Disordered" evidence="6">
    <location>
        <begin position="1"/>
        <end position="34"/>
    </location>
</feature>
<dbReference type="GO" id="GO:0044772">
    <property type="term" value="P:mitotic cell cycle phase transition"/>
    <property type="evidence" value="ECO:0007669"/>
    <property type="project" value="InterPro"/>
</dbReference>
<keyword evidence="2" id="KW-0132">Cell division</keyword>
<evidence type="ECO:0000256" key="1">
    <source>
        <dbReference type="ARBA" id="ARBA00006955"/>
    </source>
</evidence>
<keyword evidence="4" id="KW-0131">Cell cycle</keyword>
<dbReference type="FunFam" id="1.10.472.10:FF:000032">
    <property type="entry name" value="G2/mitotic-specific cyclin-1"/>
    <property type="match status" value="1"/>
</dbReference>
<dbReference type="InterPro" id="IPR048258">
    <property type="entry name" value="Cyclins_cyclin-box"/>
</dbReference>
<dbReference type="SUPFAM" id="SSF47954">
    <property type="entry name" value="Cyclin-like"/>
    <property type="match status" value="2"/>
</dbReference>
<evidence type="ECO:0000256" key="6">
    <source>
        <dbReference type="SAM" id="MobiDB-lite"/>
    </source>
</evidence>
<evidence type="ECO:0000256" key="5">
    <source>
        <dbReference type="RuleBase" id="RU000383"/>
    </source>
</evidence>
<dbReference type="GO" id="GO:0016538">
    <property type="term" value="F:cyclin-dependent protein serine/threonine kinase regulator activity"/>
    <property type="evidence" value="ECO:0007669"/>
    <property type="project" value="InterPro"/>
</dbReference>
<dbReference type="PIRSF" id="PIRSF001771">
    <property type="entry name" value="Cyclin_A_B_D_E"/>
    <property type="match status" value="1"/>
</dbReference>
<accession>A0A3L6DQG2</accession>
<feature type="region of interest" description="Disordered" evidence="6">
    <location>
        <begin position="96"/>
        <end position="146"/>
    </location>
</feature>
<gene>
    <name evidence="9" type="primary">CYCB1-5</name>
    <name evidence="9" type="ORF">Zm00014a_032050</name>
</gene>
<reference evidence="9" key="1">
    <citation type="journal article" date="2018" name="Nat. Genet.">
        <title>Extensive intraspecific gene order and gene structural variations between Mo17 and other maize genomes.</title>
        <authorList>
            <person name="Sun S."/>
            <person name="Zhou Y."/>
            <person name="Chen J."/>
            <person name="Shi J."/>
            <person name="Zhao H."/>
            <person name="Zhao H."/>
            <person name="Song W."/>
            <person name="Zhang M."/>
            <person name="Cui Y."/>
            <person name="Dong X."/>
            <person name="Liu H."/>
            <person name="Ma X."/>
            <person name="Jiao Y."/>
            <person name="Wang B."/>
            <person name="Wei X."/>
            <person name="Stein J.C."/>
            <person name="Glaubitz J.C."/>
            <person name="Lu F."/>
            <person name="Yu G."/>
            <person name="Liang C."/>
            <person name="Fengler K."/>
            <person name="Li B."/>
            <person name="Rafalski A."/>
            <person name="Schnable P.S."/>
            <person name="Ware D.H."/>
            <person name="Buckler E.S."/>
            <person name="Lai J."/>
        </authorList>
    </citation>
    <scope>NUCLEOTIDE SEQUENCE [LARGE SCALE GENOMIC DNA]</scope>
    <source>
        <tissue evidence="9">Seedling</tissue>
    </source>
</reference>
<keyword evidence="3 5" id="KW-0195">Cyclin</keyword>
<dbReference type="InterPro" id="IPR004367">
    <property type="entry name" value="Cyclin_C-dom"/>
</dbReference>
<evidence type="ECO:0000259" key="7">
    <source>
        <dbReference type="SMART" id="SM00385"/>
    </source>
</evidence>
<dbReference type="EMBL" id="NCVQ01000009">
    <property type="protein sequence ID" value="PWZ10333.1"/>
    <property type="molecule type" value="Genomic_DNA"/>
</dbReference>
<dbReference type="Proteomes" id="UP000251960">
    <property type="component" value="Chromosome 8"/>
</dbReference>
<evidence type="ECO:0000259" key="8">
    <source>
        <dbReference type="SMART" id="SM01332"/>
    </source>
</evidence>
<dbReference type="Pfam" id="PF02984">
    <property type="entry name" value="Cyclin_C"/>
    <property type="match status" value="1"/>
</dbReference>
<proteinExistence type="inferred from homology"/>
<feature type="compositionally biased region" description="Low complexity" evidence="6">
    <location>
        <begin position="8"/>
        <end position="34"/>
    </location>
</feature>
<dbReference type="PANTHER" id="PTHR10177">
    <property type="entry name" value="CYCLINS"/>
    <property type="match status" value="1"/>
</dbReference>
<dbReference type="InterPro" id="IPR006671">
    <property type="entry name" value="Cyclin_N"/>
</dbReference>
<evidence type="ECO:0000256" key="2">
    <source>
        <dbReference type="ARBA" id="ARBA00022618"/>
    </source>
</evidence>
<dbReference type="GO" id="GO:0051301">
    <property type="term" value="P:cell division"/>
    <property type="evidence" value="ECO:0007669"/>
    <property type="project" value="UniProtKB-KW"/>
</dbReference>
<comment type="caution">
    <text evidence="9">The sequence shown here is derived from an EMBL/GenBank/DDBJ whole genome shotgun (WGS) entry which is preliminary data.</text>
</comment>
<dbReference type="GO" id="GO:0010332">
    <property type="term" value="P:response to gamma radiation"/>
    <property type="evidence" value="ECO:0007669"/>
    <property type="project" value="UniProtKB-ARBA"/>
</dbReference>
<feature type="domain" description="Cyclin C-terminal" evidence="8">
    <location>
        <begin position="340"/>
        <end position="460"/>
    </location>
</feature>
<feature type="compositionally biased region" description="Low complexity" evidence="6">
    <location>
        <begin position="125"/>
        <end position="135"/>
    </location>
</feature>
<organism evidence="9">
    <name type="scientific">Zea mays</name>
    <name type="common">Maize</name>
    <dbReference type="NCBI Taxonomy" id="4577"/>
    <lineage>
        <taxon>Eukaryota</taxon>
        <taxon>Viridiplantae</taxon>
        <taxon>Streptophyta</taxon>
        <taxon>Embryophyta</taxon>
        <taxon>Tracheophyta</taxon>
        <taxon>Spermatophyta</taxon>
        <taxon>Magnoliopsida</taxon>
        <taxon>Liliopsida</taxon>
        <taxon>Poales</taxon>
        <taxon>Poaceae</taxon>
        <taxon>PACMAD clade</taxon>
        <taxon>Panicoideae</taxon>
        <taxon>Andropogonodae</taxon>
        <taxon>Andropogoneae</taxon>
        <taxon>Tripsacinae</taxon>
        <taxon>Zea</taxon>
    </lineage>
</organism>
<dbReference type="InterPro" id="IPR046965">
    <property type="entry name" value="Cyclin_A/B-like"/>
</dbReference>
<dbReference type="Pfam" id="PF00134">
    <property type="entry name" value="Cyclin_N"/>
    <property type="match status" value="2"/>
</dbReference>
<feature type="domain" description="Cyclin-like" evidence="7">
    <location>
        <begin position="224"/>
        <end position="331"/>
    </location>
</feature>
<dbReference type="Gene3D" id="1.10.472.10">
    <property type="entry name" value="Cyclin-like"/>
    <property type="match status" value="2"/>
</dbReference>
<dbReference type="AlphaFoldDB" id="A0A3L6DQG2"/>
<evidence type="ECO:0000256" key="4">
    <source>
        <dbReference type="ARBA" id="ARBA00023306"/>
    </source>
</evidence>
<evidence type="ECO:0000313" key="9">
    <source>
        <dbReference type="EMBL" id="PWZ10333.1"/>
    </source>
</evidence>
<dbReference type="FunFam" id="1.10.472.10:FF:000001">
    <property type="entry name" value="G2/mitotic-specific cyclin"/>
    <property type="match status" value="1"/>
</dbReference>
<comment type="similarity">
    <text evidence="1">Belongs to the cyclin family. Cyclin AB subfamily.</text>
</comment>